<keyword evidence="4" id="KW-0597">Phosphoprotein</keyword>
<dbReference type="EC" id="2.7.13.3" evidence="3"/>
<dbReference type="SMART" id="SM00065">
    <property type="entry name" value="GAF"/>
    <property type="match status" value="1"/>
</dbReference>
<dbReference type="FunFam" id="3.30.565.10:FF:000078">
    <property type="entry name" value="Two-component sensor histidine kinase"/>
    <property type="match status" value="1"/>
</dbReference>
<dbReference type="Gene3D" id="1.10.287.130">
    <property type="match status" value="1"/>
</dbReference>
<dbReference type="InterPro" id="IPR036097">
    <property type="entry name" value="HisK_dim/P_sf"/>
</dbReference>
<keyword evidence="8" id="KW-0067">ATP-binding</keyword>
<dbReference type="PRINTS" id="PR00344">
    <property type="entry name" value="BCTRLSENSOR"/>
</dbReference>
<dbReference type="SMART" id="SM00086">
    <property type="entry name" value="PAC"/>
    <property type="match status" value="4"/>
</dbReference>
<keyword evidence="6" id="KW-0547">Nucleotide-binding</keyword>
<accession>A0A7Z7AU84</accession>
<dbReference type="SUPFAM" id="SSF55785">
    <property type="entry name" value="PYP-like sensor domain (PAS domain)"/>
    <property type="match status" value="6"/>
</dbReference>
<dbReference type="InterPro" id="IPR035965">
    <property type="entry name" value="PAS-like_dom_sf"/>
</dbReference>
<evidence type="ECO:0000256" key="6">
    <source>
        <dbReference type="ARBA" id="ARBA00022741"/>
    </source>
</evidence>
<evidence type="ECO:0000259" key="13">
    <source>
        <dbReference type="PROSITE" id="PS50112"/>
    </source>
</evidence>
<dbReference type="SUPFAM" id="SSF55781">
    <property type="entry name" value="GAF domain-like"/>
    <property type="match status" value="1"/>
</dbReference>
<dbReference type="Pfam" id="PF00512">
    <property type="entry name" value="HisKA"/>
    <property type="match status" value="1"/>
</dbReference>
<dbReference type="InterPro" id="IPR013767">
    <property type="entry name" value="PAS_fold"/>
</dbReference>
<feature type="coiled-coil region" evidence="11">
    <location>
        <begin position="559"/>
        <end position="586"/>
    </location>
</feature>
<evidence type="ECO:0000256" key="3">
    <source>
        <dbReference type="ARBA" id="ARBA00012438"/>
    </source>
</evidence>
<dbReference type="OrthoDB" id="8127at2157"/>
<evidence type="ECO:0000256" key="4">
    <source>
        <dbReference type="ARBA" id="ARBA00022553"/>
    </source>
</evidence>
<keyword evidence="5" id="KW-0808">Transferase</keyword>
<dbReference type="GO" id="GO:0006355">
    <property type="term" value="P:regulation of DNA-templated transcription"/>
    <property type="evidence" value="ECO:0007669"/>
    <property type="project" value="InterPro"/>
</dbReference>
<comment type="catalytic activity">
    <reaction evidence="1">
        <text>ATP + protein L-histidine = ADP + protein N-phospho-L-histidine.</text>
        <dbReference type="EC" id="2.7.13.3"/>
    </reaction>
</comment>
<dbReference type="GO" id="GO:0005524">
    <property type="term" value="F:ATP binding"/>
    <property type="evidence" value="ECO:0007669"/>
    <property type="project" value="UniProtKB-KW"/>
</dbReference>
<evidence type="ECO:0000313" key="16">
    <source>
        <dbReference type="Proteomes" id="UP000199259"/>
    </source>
</evidence>
<dbReference type="InterPro" id="IPR004358">
    <property type="entry name" value="Sig_transdc_His_kin-like_C"/>
</dbReference>
<dbReference type="PROSITE" id="PS50112">
    <property type="entry name" value="PAS"/>
    <property type="match status" value="4"/>
</dbReference>
<dbReference type="CDD" id="cd00130">
    <property type="entry name" value="PAS"/>
    <property type="match status" value="4"/>
</dbReference>
<dbReference type="RefSeq" id="WP_091707811.1">
    <property type="nucleotide sequence ID" value="NZ_FNCA01000001.1"/>
</dbReference>
<dbReference type="InterPro" id="IPR000014">
    <property type="entry name" value="PAS"/>
</dbReference>
<dbReference type="SMART" id="SM00388">
    <property type="entry name" value="HisKA"/>
    <property type="match status" value="1"/>
</dbReference>
<dbReference type="SMART" id="SM00091">
    <property type="entry name" value="PAS"/>
    <property type="match status" value="6"/>
</dbReference>
<evidence type="ECO:0000259" key="14">
    <source>
        <dbReference type="PROSITE" id="PS50113"/>
    </source>
</evidence>
<dbReference type="InterPro" id="IPR013655">
    <property type="entry name" value="PAS_fold_3"/>
</dbReference>
<dbReference type="Pfam" id="PF13426">
    <property type="entry name" value="PAS_9"/>
    <property type="match status" value="1"/>
</dbReference>
<dbReference type="PROSITE" id="PS50113">
    <property type="entry name" value="PAC"/>
    <property type="match status" value="2"/>
</dbReference>
<dbReference type="InterPro" id="IPR003661">
    <property type="entry name" value="HisK_dim/P_dom"/>
</dbReference>
<dbReference type="InterPro" id="IPR036890">
    <property type="entry name" value="HATPase_C_sf"/>
</dbReference>
<evidence type="ECO:0000256" key="1">
    <source>
        <dbReference type="ARBA" id="ARBA00000085"/>
    </source>
</evidence>
<feature type="domain" description="PAS" evidence="13">
    <location>
        <begin position="576"/>
        <end position="646"/>
    </location>
</feature>
<keyword evidence="10" id="KW-0472">Membrane</keyword>
<feature type="domain" description="PAC" evidence="14">
    <location>
        <begin position="523"/>
        <end position="575"/>
    </location>
</feature>
<keyword evidence="7" id="KW-0418">Kinase</keyword>
<organism evidence="15 16">
    <name type="scientific">Methanolobus vulcani</name>
    <dbReference type="NCBI Taxonomy" id="38026"/>
    <lineage>
        <taxon>Archaea</taxon>
        <taxon>Methanobacteriati</taxon>
        <taxon>Methanobacteriota</taxon>
        <taxon>Stenosarchaea group</taxon>
        <taxon>Methanomicrobia</taxon>
        <taxon>Methanosarcinales</taxon>
        <taxon>Methanosarcinaceae</taxon>
        <taxon>Methanolobus</taxon>
    </lineage>
</organism>
<dbReference type="NCBIfam" id="TIGR00229">
    <property type="entry name" value="sensory_box"/>
    <property type="match status" value="5"/>
</dbReference>
<dbReference type="InterPro" id="IPR005467">
    <property type="entry name" value="His_kinase_dom"/>
</dbReference>
<dbReference type="PANTHER" id="PTHR43047:SF72">
    <property type="entry name" value="OSMOSENSING HISTIDINE PROTEIN KINASE SLN1"/>
    <property type="match status" value="1"/>
</dbReference>
<dbReference type="InterPro" id="IPR001610">
    <property type="entry name" value="PAC"/>
</dbReference>
<keyword evidence="9" id="KW-0902">Two-component regulatory system</keyword>
<dbReference type="Pfam" id="PF08448">
    <property type="entry name" value="PAS_4"/>
    <property type="match status" value="2"/>
</dbReference>
<dbReference type="InterPro" id="IPR013656">
    <property type="entry name" value="PAS_4"/>
</dbReference>
<feature type="domain" description="PAS" evidence="13">
    <location>
        <begin position="451"/>
        <end position="520"/>
    </location>
</feature>
<dbReference type="FunFam" id="1.10.287.130:FF:000038">
    <property type="entry name" value="Sensory transduction histidine kinase"/>
    <property type="match status" value="1"/>
</dbReference>
<dbReference type="SUPFAM" id="SSF47384">
    <property type="entry name" value="Homodimeric domain of signal transducing histidine kinase"/>
    <property type="match status" value="1"/>
</dbReference>
<dbReference type="SMART" id="SM00387">
    <property type="entry name" value="HATPase_c"/>
    <property type="match status" value="1"/>
</dbReference>
<dbReference type="InterPro" id="IPR000700">
    <property type="entry name" value="PAS-assoc_C"/>
</dbReference>
<feature type="domain" description="PAC" evidence="14">
    <location>
        <begin position="399"/>
        <end position="450"/>
    </location>
</feature>
<evidence type="ECO:0000259" key="12">
    <source>
        <dbReference type="PROSITE" id="PS50109"/>
    </source>
</evidence>
<dbReference type="InterPro" id="IPR003594">
    <property type="entry name" value="HATPase_dom"/>
</dbReference>
<feature type="domain" description="PAS" evidence="13">
    <location>
        <begin position="820"/>
        <end position="890"/>
    </location>
</feature>
<evidence type="ECO:0000256" key="9">
    <source>
        <dbReference type="ARBA" id="ARBA00023012"/>
    </source>
</evidence>
<dbReference type="InterPro" id="IPR029016">
    <property type="entry name" value="GAF-like_dom_sf"/>
</dbReference>
<dbReference type="Pfam" id="PF02518">
    <property type="entry name" value="HATPase_c"/>
    <property type="match status" value="1"/>
</dbReference>
<evidence type="ECO:0000256" key="8">
    <source>
        <dbReference type="ARBA" id="ARBA00022840"/>
    </source>
</evidence>
<dbReference type="Gene3D" id="3.30.450.20">
    <property type="entry name" value="PAS domain"/>
    <property type="match status" value="6"/>
</dbReference>
<dbReference type="Pfam" id="PF08447">
    <property type="entry name" value="PAS_3"/>
    <property type="match status" value="1"/>
</dbReference>
<dbReference type="GO" id="GO:0009927">
    <property type="term" value="F:histidine phosphotransfer kinase activity"/>
    <property type="evidence" value="ECO:0007669"/>
    <property type="project" value="TreeGrafter"/>
</dbReference>
<evidence type="ECO:0000256" key="2">
    <source>
        <dbReference type="ARBA" id="ARBA00004370"/>
    </source>
</evidence>
<dbReference type="EMBL" id="FNCA01000001">
    <property type="protein sequence ID" value="SDF25580.1"/>
    <property type="molecule type" value="Genomic_DNA"/>
</dbReference>
<evidence type="ECO:0000256" key="11">
    <source>
        <dbReference type="SAM" id="Coils"/>
    </source>
</evidence>
<dbReference type="Gene3D" id="3.30.565.10">
    <property type="entry name" value="Histidine kinase-like ATPase, C-terminal domain"/>
    <property type="match status" value="1"/>
</dbReference>
<evidence type="ECO:0000256" key="7">
    <source>
        <dbReference type="ARBA" id="ARBA00022777"/>
    </source>
</evidence>
<keyword evidence="16" id="KW-1185">Reference proteome</keyword>
<keyword evidence="11" id="KW-0175">Coiled coil</keyword>
<dbReference type="InterPro" id="IPR003018">
    <property type="entry name" value="GAF"/>
</dbReference>
<dbReference type="SUPFAM" id="SSF55874">
    <property type="entry name" value="ATPase domain of HSP90 chaperone/DNA topoisomerase II/histidine kinase"/>
    <property type="match status" value="1"/>
</dbReference>
<dbReference type="Pfam" id="PF01590">
    <property type="entry name" value="GAF"/>
    <property type="match status" value="1"/>
</dbReference>
<feature type="domain" description="PAS" evidence="13">
    <location>
        <begin position="698"/>
        <end position="752"/>
    </location>
</feature>
<sequence length="1188" mass="135273">MTDRNNKGTNTSSTPDCGHDDFKNLVDELPLGLLSCDTKGNITSVNDFLLDILGSPSAEATKKINILTYQPLVNSGISAIIEEAINTGKNTSIVTPYNSMWDKELFLRFRAFPRKDSDGNVYGCHAIVEDMTTEKDTSSEIEYNRRKDKLISKISSRFINSNFRSIDQDIKITLQELAEFVVCDRITLFSNDENTDYIIKEYEWHIDGLYPKISMNEKIDTKKIDFKHLKKLKILSISDVSEISDEEKDLQKFLQRLNVKSIAIIPLSRNGKLKGFITVDSEHVVRKWNDKQLYVLRIAGGMIANILERKETEDLLLEREKEYEDIISSLKSIIWKAKFDPQGNVLETYVSKSLDDVMGFTEGTVGHNWNTYFEHIHEKDLPEVHKKLKHGFENPGIPISADYRVISDNGKVVWMNSLGSAQLLEDGNYLMSGTTTNVTDRKLAENKVVENEEKLRLLIEHSPAALLMLDSNMRHIAVTQKWLDESHLTGQDIIGRSHYETHLNVREDIKEAHQRALKGETVHKDEDAIELPDGTIVWSRWEVRPWKEADGSIGGIIIFAENITERKEAEEKIKRNEEKYRELFEQSNDAILLLRYGGIIQELNSKALEIFECTEEELQGMSIIELVPPEMKEKAVEYLKLFRKGELNRFTFKAITFKKNILDVEVNAKILEGQDNISQLVIKDITARKKALEKLKRNEEKYRALFEQSNDAIFLNRTDGTIIDVNEKACEMFGYTKKEFKKMNVADLHSPNHIDPGKLGIKNFKETGVASLYTQYQKANGEIFDAEVNAKIIEGEEDLAQGIVKDISERKKAEEEIIRSEMKYRALFEKSNDAVLIHDLTGKVLDVNDKACEMFGYAKEELMKINIIDLIVPDDAEKSIESMFKIKENKTWRNETRMFRSDGSIIHLDVNGSLIEAQQNIIQAVGRDITDRIKAEEDMVRAKIEAETASRAKSDFLATMSHELRTPLNSIIGFSDIMLDGLTGDLGDKQEHYVQHISQSGHHLLSLINDILDISKIEAGKMELYMDMVDIAKAVSEIVTITESLASRKNITVDVQIPDEIPLITVDRSKLKQIMYNLLGNAIKFTDNDGNVHIEVTNNDEYMTMSITDTGIGISQDDQNKLFKPFSQIDTSISRRYEGTGLGLALVKELIELHGGRIWVESEQGKGSTFSFELPIKPDKSIILQNQN</sequence>
<dbReference type="AlphaFoldDB" id="A0A7Z7AU84"/>
<name>A0A7Z7AU84_9EURY</name>
<dbReference type="CDD" id="cd16922">
    <property type="entry name" value="HATPase_EvgS-ArcB-TorS-like"/>
    <property type="match status" value="1"/>
</dbReference>
<gene>
    <name evidence="15" type="ORF">SAMN04488589_0135</name>
</gene>
<dbReference type="PANTHER" id="PTHR43047">
    <property type="entry name" value="TWO-COMPONENT HISTIDINE PROTEIN KINASE"/>
    <property type="match status" value="1"/>
</dbReference>
<protein>
    <recommendedName>
        <fullName evidence="3">histidine kinase</fullName>
        <ecNumber evidence="3">2.7.13.3</ecNumber>
    </recommendedName>
</protein>
<proteinExistence type="predicted"/>
<dbReference type="Gene3D" id="3.30.450.40">
    <property type="match status" value="1"/>
</dbReference>
<dbReference type="Pfam" id="PF00989">
    <property type="entry name" value="PAS"/>
    <property type="match status" value="2"/>
</dbReference>
<dbReference type="GO" id="GO:0000155">
    <property type="term" value="F:phosphorelay sensor kinase activity"/>
    <property type="evidence" value="ECO:0007669"/>
    <property type="project" value="InterPro"/>
</dbReference>
<evidence type="ECO:0000256" key="5">
    <source>
        <dbReference type="ARBA" id="ARBA00022679"/>
    </source>
</evidence>
<comment type="caution">
    <text evidence="15">The sequence shown here is derived from an EMBL/GenBank/DDBJ whole genome shotgun (WGS) entry which is preliminary data.</text>
</comment>
<dbReference type="PROSITE" id="PS50109">
    <property type="entry name" value="HIS_KIN"/>
    <property type="match status" value="1"/>
</dbReference>
<evidence type="ECO:0000256" key="10">
    <source>
        <dbReference type="ARBA" id="ARBA00023136"/>
    </source>
</evidence>
<comment type="subcellular location">
    <subcellularLocation>
        <location evidence="2">Membrane</location>
    </subcellularLocation>
</comment>
<evidence type="ECO:0000313" key="15">
    <source>
        <dbReference type="EMBL" id="SDF25580.1"/>
    </source>
</evidence>
<dbReference type="CDD" id="cd00082">
    <property type="entry name" value="HisKA"/>
    <property type="match status" value="1"/>
</dbReference>
<dbReference type="Proteomes" id="UP000199259">
    <property type="component" value="Unassembled WGS sequence"/>
</dbReference>
<reference evidence="15 16" key="1">
    <citation type="submission" date="2016-10" db="EMBL/GenBank/DDBJ databases">
        <authorList>
            <person name="Varghese N."/>
            <person name="Submissions S."/>
        </authorList>
    </citation>
    <scope>NUCLEOTIDE SEQUENCE [LARGE SCALE GENOMIC DNA]</scope>
    <source>
        <strain evidence="15 16">PL 12/M</strain>
    </source>
</reference>
<feature type="domain" description="Histidine kinase" evidence="12">
    <location>
        <begin position="959"/>
        <end position="1178"/>
    </location>
</feature>
<dbReference type="GO" id="GO:0005886">
    <property type="term" value="C:plasma membrane"/>
    <property type="evidence" value="ECO:0007669"/>
    <property type="project" value="TreeGrafter"/>
</dbReference>